<comment type="caution">
    <text evidence="6">The sequence shown here is derived from an EMBL/GenBank/DDBJ whole genome shotgun (WGS) entry which is preliminary data.</text>
</comment>
<dbReference type="InterPro" id="IPR050109">
    <property type="entry name" value="HTH-type_TetR-like_transc_reg"/>
</dbReference>
<evidence type="ECO:0000313" key="7">
    <source>
        <dbReference type="Proteomes" id="UP001523369"/>
    </source>
</evidence>
<dbReference type="PROSITE" id="PS50977">
    <property type="entry name" value="HTH_TETR_2"/>
    <property type="match status" value="1"/>
</dbReference>
<evidence type="ECO:0000256" key="3">
    <source>
        <dbReference type="ARBA" id="ARBA00023163"/>
    </source>
</evidence>
<dbReference type="Proteomes" id="UP001523369">
    <property type="component" value="Unassembled WGS sequence"/>
</dbReference>
<evidence type="ECO:0000256" key="1">
    <source>
        <dbReference type="ARBA" id="ARBA00023015"/>
    </source>
</evidence>
<evidence type="ECO:0000313" key="6">
    <source>
        <dbReference type="EMBL" id="MCO8271594.1"/>
    </source>
</evidence>
<dbReference type="InterPro" id="IPR009057">
    <property type="entry name" value="Homeodomain-like_sf"/>
</dbReference>
<keyword evidence="1" id="KW-0805">Transcription regulation</keyword>
<protein>
    <submittedName>
        <fullName evidence="6">TetR/AcrR family transcriptional regulator</fullName>
    </submittedName>
</protein>
<name>A0ABT1DL82_9ACTN</name>
<sequence>MTSPRRRRDVERNQRALLDAAAAVFTASGVDAPVREVAAAAGVGVATLYRHYPTRSELVVAVYRHQIDALAEAGPALLASAPTPFAAILSWIHQFVDFLGTKHGLGRVWEGDAAGFTALHVLFVERLVPVLTGMLEAARASGEVVAPIPAYRLIRAVGDLVAFSSPDPDYDVRQMVTLLVSGLRQDQPELGPSA</sequence>
<dbReference type="PANTHER" id="PTHR30055:SF234">
    <property type="entry name" value="HTH-TYPE TRANSCRIPTIONAL REGULATOR BETI"/>
    <property type="match status" value="1"/>
</dbReference>
<evidence type="ECO:0000256" key="4">
    <source>
        <dbReference type="PROSITE-ProRule" id="PRU00335"/>
    </source>
</evidence>
<keyword evidence="2 4" id="KW-0238">DNA-binding</keyword>
<dbReference type="PANTHER" id="PTHR30055">
    <property type="entry name" value="HTH-TYPE TRANSCRIPTIONAL REGULATOR RUTR"/>
    <property type="match status" value="1"/>
</dbReference>
<dbReference type="RefSeq" id="WP_253237718.1">
    <property type="nucleotide sequence ID" value="NZ_JAMYJR010000013.1"/>
</dbReference>
<keyword evidence="3" id="KW-0804">Transcription</keyword>
<dbReference type="Gene3D" id="1.10.357.10">
    <property type="entry name" value="Tetracycline Repressor, domain 2"/>
    <property type="match status" value="1"/>
</dbReference>
<accession>A0ABT1DL82</accession>
<feature type="DNA-binding region" description="H-T-H motif" evidence="4">
    <location>
        <begin position="33"/>
        <end position="52"/>
    </location>
</feature>
<feature type="domain" description="HTH tetR-type" evidence="5">
    <location>
        <begin position="11"/>
        <end position="70"/>
    </location>
</feature>
<gene>
    <name evidence="6" type="ORF">M1L60_13430</name>
</gene>
<dbReference type="PRINTS" id="PR00455">
    <property type="entry name" value="HTHTETR"/>
</dbReference>
<dbReference type="InterPro" id="IPR001647">
    <property type="entry name" value="HTH_TetR"/>
</dbReference>
<reference evidence="6 7" key="1">
    <citation type="submission" date="2022-06" db="EMBL/GenBank/DDBJ databases">
        <title>New Species of the Genus Actinoplanes, ActinopZanes ferrugineus.</title>
        <authorList>
            <person name="Ding P."/>
        </authorList>
    </citation>
    <scope>NUCLEOTIDE SEQUENCE [LARGE SCALE GENOMIC DNA]</scope>
    <source>
        <strain evidence="6 7">TRM88003</strain>
    </source>
</reference>
<dbReference type="Pfam" id="PF00440">
    <property type="entry name" value="TetR_N"/>
    <property type="match status" value="1"/>
</dbReference>
<proteinExistence type="predicted"/>
<keyword evidence="7" id="KW-1185">Reference proteome</keyword>
<evidence type="ECO:0000259" key="5">
    <source>
        <dbReference type="PROSITE" id="PS50977"/>
    </source>
</evidence>
<organism evidence="6 7">
    <name type="scientific">Paractinoplanes aksuensis</name>
    <dbReference type="NCBI Taxonomy" id="2939490"/>
    <lineage>
        <taxon>Bacteria</taxon>
        <taxon>Bacillati</taxon>
        <taxon>Actinomycetota</taxon>
        <taxon>Actinomycetes</taxon>
        <taxon>Micromonosporales</taxon>
        <taxon>Micromonosporaceae</taxon>
        <taxon>Paractinoplanes</taxon>
    </lineage>
</organism>
<dbReference type="SUPFAM" id="SSF48498">
    <property type="entry name" value="Tetracyclin repressor-like, C-terminal domain"/>
    <property type="match status" value="1"/>
</dbReference>
<dbReference type="SUPFAM" id="SSF46689">
    <property type="entry name" value="Homeodomain-like"/>
    <property type="match status" value="1"/>
</dbReference>
<dbReference type="InterPro" id="IPR036271">
    <property type="entry name" value="Tet_transcr_reg_TetR-rel_C_sf"/>
</dbReference>
<dbReference type="EMBL" id="JAMYJR010000013">
    <property type="protein sequence ID" value="MCO8271594.1"/>
    <property type="molecule type" value="Genomic_DNA"/>
</dbReference>
<evidence type="ECO:0000256" key="2">
    <source>
        <dbReference type="ARBA" id="ARBA00023125"/>
    </source>
</evidence>